<comment type="caution">
    <text evidence="2">The sequence shown here is derived from an EMBL/GenBank/DDBJ whole genome shotgun (WGS) entry which is preliminary data.</text>
</comment>
<dbReference type="GO" id="GO:0005634">
    <property type="term" value="C:nucleus"/>
    <property type="evidence" value="ECO:0007669"/>
    <property type="project" value="TreeGrafter"/>
</dbReference>
<reference evidence="3" key="2">
    <citation type="submission" date="2013-04" db="EMBL/GenBank/DDBJ databases">
        <title>Genomic mechanisms accounting for the adaptation to parasitism in nematode-trapping fungi.</title>
        <authorList>
            <person name="Ahren D.G."/>
        </authorList>
    </citation>
    <scope>NUCLEOTIDE SEQUENCE [LARGE SCALE GENOMIC DNA]</scope>
    <source>
        <strain evidence="3">CBS 200.50</strain>
    </source>
</reference>
<dbReference type="GO" id="GO:0110078">
    <property type="term" value="C:TTT Hsp90 cochaperone complex"/>
    <property type="evidence" value="ECO:0007669"/>
    <property type="project" value="InterPro"/>
</dbReference>
<name>S8BAE1_DACHA</name>
<keyword evidence="3" id="KW-1185">Reference proteome</keyword>
<accession>S8BAE1</accession>
<sequence length="527" mass="58350">MERLERAVGDGARVVDLDEDRESTLADITQQIIECQKAANNTLESSRKLLAKLHIYDSMASIKLGGSAKLGKTSTPEDFIVSLCEILRPNQAIVDEIDLEQDPFKGLLPTPNLDVFKSSASIALGAIRDSLTEELMASNGEIRNKVVIAIATHSDPLADWFDEENAKVCDSVRETYAPHVESKDVLVEYILKSIVKPVFGKGPRTITEQGRKAMRVPQARPEVFSFSDEKPWRKDKPEALSLLLFAIANLKHESVEQNWHLIVPPILTTLDEGDVLSKSHACGILERVIASVGSDFLNRTGLGSVFEEAISPCLHFLPPITPVNHSIKSFRAAVATSVALSKHRYSGPDEGMWYKALDKILRGGPFYGMTYAGENVSMVELFLQETKTLVKLLGVRSVRHLSKLVPLCTAQLVSPFIMTHPRLGHQAAETLIEVIRNCWPKIPEYNAEILKGVVFCWMRIKDEEKADSAVNLLKNELKVVMVVLEHVNRGSTTWFEEAKTAIMDREAGLEGLFGLISSTEAGSPMAR</sequence>
<evidence type="ECO:0000313" key="3">
    <source>
        <dbReference type="Proteomes" id="UP000015100"/>
    </source>
</evidence>
<dbReference type="PANTHER" id="PTHR32226">
    <property type="entry name" value="TELO2-INTERACTING PROTEIN 2"/>
    <property type="match status" value="1"/>
</dbReference>
<dbReference type="PANTHER" id="PTHR32226:SF2">
    <property type="entry name" value="TELO2-INTERACTING PROTEIN 2"/>
    <property type="match status" value="1"/>
</dbReference>
<dbReference type="EMBL" id="AQGS01000985">
    <property type="protein sequence ID" value="EPS36093.1"/>
    <property type="molecule type" value="Genomic_DNA"/>
</dbReference>
<dbReference type="eggNOG" id="ENOG502S3SJ">
    <property type="taxonomic scope" value="Eukaryota"/>
</dbReference>
<dbReference type="OrthoDB" id="6417021at2759"/>
<dbReference type="InterPro" id="IPR016024">
    <property type="entry name" value="ARM-type_fold"/>
</dbReference>
<proteinExistence type="inferred from homology"/>
<reference evidence="2 3" key="1">
    <citation type="journal article" date="2013" name="PLoS Genet.">
        <title>Genomic mechanisms accounting for the adaptation to parasitism in nematode-trapping fungi.</title>
        <authorList>
            <person name="Meerupati T."/>
            <person name="Andersson K.M."/>
            <person name="Friman E."/>
            <person name="Kumar D."/>
            <person name="Tunlid A."/>
            <person name="Ahren D."/>
        </authorList>
    </citation>
    <scope>NUCLEOTIDE SEQUENCE [LARGE SCALE GENOMIC DNA]</scope>
    <source>
        <strain evidence="2 3">CBS 200.50</strain>
    </source>
</reference>
<dbReference type="OMA" id="VILNCWP"/>
<dbReference type="STRING" id="1284197.S8BAE1"/>
<dbReference type="HOGENOM" id="CLU_512832_0_0_1"/>
<dbReference type="Proteomes" id="UP000015100">
    <property type="component" value="Unassembled WGS sequence"/>
</dbReference>
<dbReference type="SUPFAM" id="SSF48371">
    <property type="entry name" value="ARM repeat"/>
    <property type="match status" value="1"/>
</dbReference>
<gene>
    <name evidence="2" type="ORF">H072_10467</name>
</gene>
<evidence type="ECO:0000313" key="2">
    <source>
        <dbReference type="EMBL" id="EPS36093.1"/>
    </source>
</evidence>
<organism evidence="2 3">
    <name type="scientific">Dactylellina haptotyla (strain CBS 200.50)</name>
    <name type="common">Nematode-trapping fungus</name>
    <name type="synonym">Monacrosporium haptotylum</name>
    <dbReference type="NCBI Taxonomy" id="1284197"/>
    <lineage>
        <taxon>Eukaryota</taxon>
        <taxon>Fungi</taxon>
        <taxon>Dikarya</taxon>
        <taxon>Ascomycota</taxon>
        <taxon>Pezizomycotina</taxon>
        <taxon>Orbiliomycetes</taxon>
        <taxon>Orbiliales</taxon>
        <taxon>Orbiliaceae</taxon>
        <taxon>Dactylellina</taxon>
    </lineage>
</organism>
<comment type="similarity">
    <text evidence="1">Belongs to the TTI2 family.</text>
</comment>
<protein>
    <submittedName>
        <fullName evidence="2">Uncharacterized protein</fullName>
    </submittedName>
</protein>
<dbReference type="AlphaFoldDB" id="S8BAE1"/>
<dbReference type="GO" id="GO:0005829">
    <property type="term" value="C:cytosol"/>
    <property type="evidence" value="ECO:0007669"/>
    <property type="project" value="TreeGrafter"/>
</dbReference>
<dbReference type="InterPro" id="IPR018870">
    <property type="entry name" value="Tti2"/>
</dbReference>
<evidence type="ECO:0000256" key="1">
    <source>
        <dbReference type="ARBA" id="ARBA00034736"/>
    </source>
</evidence>
<dbReference type="Pfam" id="PF10521">
    <property type="entry name" value="Tti2"/>
    <property type="match status" value="1"/>
</dbReference>